<dbReference type="eggNOG" id="ENOG5030628">
    <property type="taxonomic scope" value="Bacteria"/>
</dbReference>
<comment type="caution">
    <text evidence="1">The sequence shown here is derived from an EMBL/GenBank/DDBJ whole genome shotgun (WGS) entry which is preliminary data.</text>
</comment>
<dbReference type="PATRIC" id="fig|1121865.3.peg.30"/>
<gene>
    <name evidence="1" type="ORF">I568_00628</name>
</gene>
<dbReference type="Proteomes" id="UP000014113">
    <property type="component" value="Unassembled WGS sequence"/>
</dbReference>
<evidence type="ECO:0000313" key="1">
    <source>
        <dbReference type="EMBL" id="EOW84142.1"/>
    </source>
</evidence>
<dbReference type="OrthoDB" id="2192821at2"/>
<accession>S0KJ83</accession>
<name>S0KJ83_9ENTE</name>
<dbReference type="EMBL" id="ASWJ01000004">
    <property type="protein sequence ID" value="EOW84142.1"/>
    <property type="molecule type" value="Genomic_DNA"/>
</dbReference>
<reference evidence="1 2" key="1">
    <citation type="submission" date="2013-03" db="EMBL/GenBank/DDBJ databases">
        <title>The Genome Sequence of Enterococcus columbae ATCC_51263 (PacBio/Illumina hybrid assembly).</title>
        <authorList>
            <consortium name="The Broad Institute Genomics Platform"/>
            <consortium name="The Broad Institute Genome Sequencing Center for Infectious Disease"/>
            <person name="Earl A."/>
            <person name="Russ C."/>
            <person name="Gilmore M."/>
            <person name="Surin D."/>
            <person name="Walker B."/>
            <person name="Young S."/>
            <person name="Zeng Q."/>
            <person name="Gargeya S."/>
            <person name="Fitzgerald M."/>
            <person name="Haas B."/>
            <person name="Abouelleil A."/>
            <person name="Allen A.W."/>
            <person name="Alvarado L."/>
            <person name="Arachchi H.M."/>
            <person name="Berlin A.M."/>
            <person name="Chapman S.B."/>
            <person name="Gainer-Dewar J."/>
            <person name="Goldberg J."/>
            <person name="Griggs A."/>
            <person name="Gujja S."/>
            <person name="Hansen M."/>
            <person name="Howarth C."/>
            <person name="Imamovic A."/>
            <person name="Ireland A."/>
            <person name="Larimer J."/>
            <person name="McCowan C."/>
            <person name="Murphy C."/>
            <person name="Pearson M."/>
            <person name="Poon T.W."/>
            <person name="Priest M."/>
            <person name="Roberts A."/>
            <person name="Saif S."/>
            <person name="Shea T."/>
            <person name="Sisk P."/>
            <person name="Sykes S."/>
            <person name="Wortman J."/>
            <person name="Nusbaum C."/>
            <person name="Birren B."/>
        </authorList>
    </citation>
    <scope>NUCLEOTIDE SEQUENCE [LARGE SCALE GENOMIC DNA]</scope>
    <source>
        <strain evidence="1 2">ATCC 51263</strain>
    </source>
</reference>
<dbReference type="RefSeq" id="WP_016182206.1">
    <property type="nucleotide sequence ID" value="NZ_JXKI01000015.1"/>
</dbReference>
<organism evidence="1 2">
    <name type="scientific">Enterococcus columbae DSM 7374 = ATCC 51263</name>
    <dbReference type="NCBI Taxonomy" id="1121865"/>
    <lineage>
        <taxon>Bacteria</taxon>
        <taxon>Bacillati</taxon>
        <taxon>Bacillota</taxon>
        <taxon>Bacilli</taxon>
        <taxon>Lactobacillales</taxon>
        <taxon>Enterococcaceae</taxon>
        <taxon>Enterococcus</taxon>
    </lineage>
</organism>
<sequence length="330" mass="38439">MEYVIGKVDMTFETFYQSDCSAEVLADLKLATIFEPILKRQSTRNPRLQKQLNNHYCIKQVPVYMDLADYLVIKDQVNHPLYPLVQEWQDIKSVRADEVDACKYKRLLADGSYGKREYLGKKRPKPVPFPLKILADYYQFMHYSYAAEIGFVSNQVNSYEAFDQLYGRHIYSVIARINNQAIPLLWPDYLYHVPENHLELGFLKTEENLRYQLLNQWQAGDQLKIEIWADGFADVCLVTELKANLGQPITAAIEEEGILFRLPKALAEVIYPSKDKGIWFVEDSWQPLPGKWLDEQTWLVANESLGDLPRYQVKWTHPLYGTYLTVVSIK</sequence>
<proteinExistence type="predicted"/>
<dbReference type="STRING" id="1121865.OMW_00034"/>
<dbReference type="AlphaFoldDB" id="S0KJ83"/>
<keyword evidence="2" id="KW-1185">Reference proteome</keyword>
<evidence type="ECO:0000313" key="2">
    <source>
        <dbReference type="Proteomes" id="UP000014113"/>
    </source>
</evidence>
<protein>
    <submittedName>
        <fullName evidence="1">Uncharacterized protein</fullName>
    </submittedName>
</protein>